<evidence type="ECO:0000313" key="4">
    <source>
        <dbReference type="Proteomes" id="UP000035642"/>
    </source>
</evidence>
<dbReference type="STRING" id="6313.A0A158PBI9"/>
<dbReference type="InterPro" id="IPR035979">
    <property type="entry name" value="RBD_domain_sf"/>
</dbReference>
<dbReference type="Pfam" id="PF00076">
    <property type="entry name" value="RRM_1"/>
    <property type="match status" value="1"/>
</dbReference>
<keyword evidence="4" id="KW-1185">Reference proteome</keyword>
<organism evidence="4 5">
    <name type="scientific">Angiostrongylus cantonensis</name>
    <name type="common">Rat lungworm</name>
    <dbReference type="NCBI Taxonomy" id="6313"/>
    <lineage>
        <taxon>Eukaryota</taxon>
        <taxon>Metazoa</taxon>
        <taxon>Ecdysozoa</taxon>
        <taxon>Nematoda</taxon>
        <taxon>Chromadorea</taxon>
        <taxon>Rhabditida</taxon>
        <taxon>Rhabditina</taxon>
        <taxon>Rhabditomorpha</taxon>
        <taxon>Strongyloidea</taxon>
        <taxon>Metastrongylidae</taxon>
        <taxon>Angiostrongylus</taxon>
    </lineage>
</organism>
<dbReference type="AlphaFoldDB" id="A0A158PBI9"/>
<dbReference type="SUPFAM" id="SSF54928">
    <property type="entry name" value="RNA-binding domain, RBD"/>
    <property type="match status" value="1"/>
</dbReference>
<keyword evidence="1" id="KW-0694">RNA-binding</keyword>
<reference evidence="5" key="2">
    <citation type="submission" date="2016-04" db="UniProtKB">
        <authorList>
            <consortium name="WormBaseParasite"/>
        </authorList>
    </citation>
    <scope>IDENTIFICATION</scope>
</reference>
<dbReference type="Proteomes" id="UP000035642">
    <property type="component" value="Unassembled WGS sequence"/>
</dbReference>
<dbReference type="WBParaSite" id="ACAC_0001102501-mRNA-1">
    <property type="protein sequence ID" value="ACAC_0001102501-mRNA-1"/>
    <property type="gene ID" value="ACAC_0001102501"/>
</dbReference>
<evidence type="ECO:0000256" key="1">
    <source>
        <dbReference type="PROSITE-ProRule" id="PRU00176"/>
    </source>
</evidence>
<dbReference type="GO" id="GO:0003723">
    <property type="term" value="F:RNA binding"/>
    <property type="evidence" value="ECO:0007669"/>
    <property type="project" value="UniProtKB-UniRule"/>
</dbReference>
<accession>A0A158PBI9</accession>
<name>A0A158PBI9_ANGCA</name>
<protein>
    <submittedName>
        <fullName evidence="5">RRM domain-containing protein</fullName>
    </submittedName>
</protein>
<feature type="compositionally biased region" description="Basic and acidic residues" evidence="2">
    <location>
        <begin position="15"/>
        <end position="32"/>
    </location>
</feature>
<evidence type="ECO:0000259" key="3">
    <source>
        <dbReference type="PROSITE" id="PS50102"/>
    </source>
</evidence>
<dbReference type="Gene3D" id="3.30.70.330">
    <property type="match status" value="1"/>
</dbReference>
<proteinExistence type="predicted"/>
<reference evidence="4" key="1">
    <citation type="submission" date="2012-09" db="EMBL/GenBank/DDBJ databases">
        <authorList>
            <person name="Martin A.A."/>
        </authorList>
    </citation>
    <scope>NUCLEOTIDE SEQUENCE</scope>
</reference>
<dbReference type="InterPro" id="IPR012677">
    <property type="entry name" value="Nucleotide-bd_a/b_plait_sf"/>
</dbReference>
<feature type="domain" description="RRM" evidence="3">
    <location>
        <begin position="155"/>
        <end position="255"/>
    </location>
</feature>
<dbReference type="PROSITE" id="PS50102">
    <property type="entry name" value="RRM"/>
    <property type="match status" value="1"/>
</dbReference>
<feature type="region of interest" description="Disordered" evidence="2">
    <location>
        <begin position="1"/>
        <end position="50"/>
    </location>
</feature>
<dbReference type="InterPro" id="IPR000504">
    <property type="entry name" value="RRM_dom"/>
</dbReference>
<dbReference type="CDD" id="cd00590">
    <property type="entry name" value="RRM_SF"/>
    <property type="match status" value="1"/>
</dbReference>
<evidence type="ECO:0000313" key="5">
    <source>
        <dbReference type="WBParaSite" id="ACAC_0001102501-mRNA-1"/>
    </source>
</evidence>
<sequence>MVSCQDSRGKRRRSGPLEDKGPSKKPRNEGGKADGTSLVSEVENKREIKKKRCRKRTKGLRVLIKNKIEVALRTPSSPLAHLFVTRDDDGTPQAAYVDVIKAIGLTDEDWLKAASLSPGAVESISNITDMFRIEKNQEKKLMLKYRPVEWNRDECTVYLDNLPAGCTSEKIFRIAKKFGSVVEVRLPRSPSRKIFSPYGLLEVGKHPRSFAFVLFTESAACKREIRQNNHNGGEHNTCIACGGEGRRPSISKRKKMKEHCNKLLNTTPEKKKRKRRRRRKAEVGSHAIVGSVSDYFAKIQVFPLVRYLELRRQYVALRRESDRYTKELTRQDGRFSDFSSFVNNVKLSRQLESYRDNFWEIHDAEQEE</sequence>
<dbReference type="SMART" id="SM00360">
    <property type="entry name" value="RRM"/>
    <property type="match status" value="1"/>
</dbReference>
<evidence type="ECO:0000256" key="2">
    <source>
        <dbReference type="SAM" id="MobiDB-lite"/>
    </source>
</evidence>